<proteinExistence type="predicted"/>
<accession>A0ABQ5T0Q7</accession>
<evidence type="ECO:0000313" key="1">
    <source>
        <dbReference type="EMBL" id="GLJ69860.1"/>
    </source>
</evidence>
<comment type="caution">
    <text evidence="1">The sequence shown here is derived from an EMBL/GenBank/DDBJ whole genome shotgun (WGS) entry which is preliminary data.</text>
</comment>
<dbReference type="SUPFAM" id="SSF56112">
    <property type="entry name" value="Protein kinase-like (PK-like)"/>
    <property type="match status" value="1"/>
</dbReference>
<gene>
    <name evidence="1" type="ORF">GCM10017579_38960</name>
</gene>
<dbReference type="Proteomes" id="UP001142292">
    <property type="component" value="Unassembled WGS sequence"/>
</dbReference>
<reference evidence="1" key="1">
    <citation type="journal article" date="2014" name="Int. J. Syst. Evol. Microbiol.">
        <title>Complete genome of a new Firmicutes species belonging to the dominant human colonic microbiota ('Ruminococcus bicirculans') reveals two chromosomes and a selective capacity to utilize plant glucans.</title>
        <authorList>
            <consortium name="NISC Comparative Sequencing Program"/>
            <person name="Wegmann U."/>
            <person name="Louis P."/>
            <person name="Goesmann A."/>
            <person name="Henrissat B."/>
            <person name="Duncan S.H."/>
            <person name="Flint H.J."/>
        </authorList>
    </citation>
    <scope>NUCLEOTIDE SEQUENCE</scope>
    <source>
        <strain evidence="1">VKM Ac-1246</strain>
    </source>
</reference>
<evidence type="ECO:0000313" key="2">
    <source>
        <dbReference type="Proteomes" id="UP001142292"/>
    </source>
</evidence>
<dbReference type="EMBL" id="BSEL01000007">
    <property type="protein sequence ID" value="GLJ69860.1"/>
    <property type="molecule type" value="Genomic_DNA"/>
</dbReference>
<name>A0ABQ5T0Q7_9ACTN</name>
<reference evidence="1" key="2">
    <citation type="submission" date="2023-01" db="EMBL/GenBank/DDBJ databases">
        <authorList>
            <person name="Sun Q."/>
            <person name="Evtushenko L."/>
        </authorList>
    </citation>
    <scope>NUCLEOTIDE SEQUENCE</scope>
    <source>
        <strain evidence="1">VKM Ac-1246</strain>
    </source>
</reference>
<sequence length="281" mass="31047">MTSALDTLTPTQRDLLDQWLPGAELVTDRSHLHRAGTTALVLASGEDRFLMKTTTEGVRHLDREVAAFRSWLGPWTEAGRAPRLVEADLDARIIVMTHLDGEPASTSPAAHDPEIYQQAGELLATFHAQASVEDEEYEPELNERALASLDRAGLDADFAERLRGEITSWPTPTTVLVPSHGDWQPTSWVVDGGTLRVIDSGRFAFRPALYDLSRLSAQDFTRNDTFEKAFLEGYGSDPREPEAWHRLQVRDAVSVAAWAERTGHAEVAALSKETLTGLLAH</sequence>
<protein>
    <recommendedName>
        <fullName evidence="3">Aminoglycoside phosphotransferase</fullName>
    </recommendedName>
</protein>
<dbReference type="Gene3D" id="3.90.1200.10">
    <property type="match status" value="1"/>
</dbReference>
<keyword evidence="2" id="KW-1185">Reference proteome</keyword>
<dbReference type="InterPro" id="IPR011009">
    <property type="entry name" value="Kinase-like_dom_sf"/>
</dbReference>
<evidence type="ECO:0008006" key="3">
    <source>
        <dbReference type="Google" id="ProtNLM"/>
    </source>
</evidence>
<dbReference type="RefSeq" id="WP_189118277.1">
    <property type="nucleotide sequence ID" value="NZ_BMRK01000006.1"/>
</dbReference>
<organism evidence="1 2">
    <name type="scientific">Nocardioides luteus</name>
    <dbReference type="NCBI Taxonomy" id="1844"/>
    <lineage>
        <taxon>Bacteria</taxon>
        <taxon>Bacillati</taxon>
        <taxon>Actinomycetota</taxon>
        <taxon>Actinomycetes</taxon>
        <taxon>Propionibacteriales</taxon>
        <taxon>Nocardioidaceae</taxon>
        <taxon>Nocardioides</taxon>
    </lineage>
</organism>